<proteinExistence type="predicted"/>
<sequence length="69" mass="8227">MRVLIHQPFKQIACHLRFWQAHGFNRIERRRLIFDVPHDLLFLRQSGTWGNLSCHSTTNTRADGDRAKR</sequence>
<evidence type="ECO:0000313" key="1">
    <source>
        <dbReference type="EMBL" id="VTR59519.1"/>
    </source>
</evidence>
<protein>
    <submittedName>
        <fullName evidence="1">Uncharacterized protein</fullName>
    </submittedName>
</protein>
<reference evidence="1" key="1">
    <citation type="submission" date="2019-05" db="EMBL/GenBank/DDBJ databases">
        <authorList>
            <consortium name="Pathogen Informatics"/>
        </authorList>
    </citation>
    <scope>NUCLEOTIDE SEQUENCE [LARGE SCALE GENOMIC DNA]</scope>
    <source>
        <strain evidence="1">NCTC12965</strain>
    </source>
</reference>
<organism evidence="1">
    <name type="scientific">Serratia fonticola</name>
    <dbReference type="NCBI Taxonomy" id="47917"/>
    <lineage>
        <taxon>Bacteria</taxon>
        <taxon>Pseudomonadati</taxon>
        <taxon>Pseudomonadota</taxon>
        <taxon>Gammaproteobacteria</taxon>
        <taxon>Enterobacterales</taxon>
        <taxon>Yersiniaceae</taxon>
        <taxon>Serratia</taxon>
    </lineage>
</organism>
<accession>A0A4U9WJX4</accession>
<dbReference type="AlphaFoldDB" id="A0A4U9WJX4"/>
<gene>
    <name evidence="1" type="ORF">NCTC12965_08116</name>
</gene>
<name>A0A4U9WJX4_SERFO</name>
<dbReference type="EMBL" id="CABEEZ010000161">
    <property type="protein sequence ID" value="VTR59519.1"/>
    <property type="molecule type" value="Genomic_DNA"/>
</dbReference>